<accession>A0ABS0Q3N3</accession>
<protein>
    <submittedName>
        <fullName evidence="1">Uncharacterized protein</fullName>
    </submittedName>
</protein>
<evidence type="ECO:0000313" key="2">
    <source>
        <dbReference type="Proteomes" id="UP000625631"/>
    </source>
</evidence>
<keyword evidence="2" id="KW-1185">Reference proteome</keyword>
<comment type="caution">
    <text evidence="1">The sequence shown here is derived from an EMBL/GenBank/DDBJ whole genome shotgun (WGS) entry which is preliminary data.</text>
</comment>
<sequence>MIPKSVRKARIGEKFNVFDFELSTGGVAIGTLDSGTCAFFDHRDSKIVKRLGELARK</sequence>
<reference evidence="1 2" key="1">
    <citation type="submission" date="2020-12" db="EMBL/GenBank/DDBJ databases">
        <title>Hymenobacter sp.</title>
        <authorList>
            <person name="Kim M.K."/>
        </authorList>
    </citation>
    <scope>NUCLEOTIDE SEQUENCE [LARGE SCALE GENOMIC DNA]</scope>
    <source>
        <strain evidence="1 2">BT442</strain>
    </source>
</reference>
<gene>
    <name evidence="1" type="ORF">I7X13_04275</name>
</gene>
<dbReference type="RefSeq" id="WP_198074466.1">
    <property type="nucleotide sequence ID" value="NZ_JAEDAE010000001.1"/>
</dbReference>
<dbReference type="EMBL" id="JAEDAE010000001">
    <property type="protein sequence ID" value="MBH8557249.1"/>
    <property type="molecule type" value="Genomic_DNA"/>
</dbReference>
<proteinExistence type="predicted"/>
<dbReference type="Proteomes" id="UP000625631">
    <property type="component" value="Unassembled WGS sequence"/>
</dbReference>
<evidence type="ECO:0000313" key="1">
    <source>
        <dbReference type="EMBL" id="MBH8557249.1"/>
    </source>
</evidence>
<organism evidence="1 2">
    <name type="scientific">Hymenobacter negativus</name>
    <dbReference type="NCBI Taxonomy" id="2795026"/>
    <lineage>
        <taxon>Bacteria</taxon>
        <taxon>Pseudomonadati</taxon>
        <taxon>Bacteroidota</taxon>
        <taxon>Cytophagia</taxon>
        <taxon>Cytophagales</taxon>
        <taxon>Hymenobacteraceae</taxon>
        <taxon>Hymenobacter</taxon>
    </lineage>
</organism>
<name>A0ABS0Q3N3_9BACT</name>